<comment type="similarity">
    <text evidence="1">Belongs to the free Met sulfoxide reductase family.</text>
</comment>
<evidence type="ECO:0000313" key="3">
    <source>
        <dbReference type="EMBL" id="SDW28759.1"/>
    </source>
</evidence>
<name>A0A1H2SCQ7_9RHOB</name>
<evidence type="ECO:0000259" key="2">
    <source>
        <dbReference type="Pfam" id="PF13185"/>
    </source>
</evidence>
<keyword evidence="4" id="KW-1185">Reference proteome</keyword>
<accession>A0A1H2SCQ7</accession>
<dbReference type="GO" id="GO:0005829">
    <property type="term" value="C:cytosol"/>
    <property type="evidence" value="ECO:0007669"/>
    <property type="project" value="TreeGrafter"/>
</dbReference>
<evidence type="ECO:0000313" key="4">
    <source>
        <dbReference type="Proteomes" id="UP000198539"/>
    </source>
</evidence>
<dbReference type="PANTHER" id="PTHR21021:SF15">
    <property type="entry name" value="FREE METHIONINE-R-SULFOXIDE REDUCTASE"/>
    <property type="match status" value="1"/>
</dbReference>
<gene>
    <name evidence="3" type="ORF">SAMN04488238_101553</name>
</gene>
<organism evidence="3 4">
    <name type="scientific">Roseicitreum antarcticum</name>
    <dbReference type="NCBI Taxonomy" id="564137"/>
    <lineage>
        <taxon>Bacteria</taxon>
        <taxon>Pseudomonadati</taxon>
        <taxon>Pseudomonadota</taxon>
        <taxon>Alphaproteobacteria</taxon>
        <taxon>Rhodobacterales</taxon>
        <taxon>Paracoccaceae</taxon>
        <taxon>Roseicitreum</taxon>
    </lineage>
</organism>
<dbReference type="Proteomes" id="UP000198539">
    <property type="component" value="Unassembled WGS sequence"/>
</dbReference>
<dbReference type="RefSeq" id="WP_176846819.1">
    <property type="nucleotide sequence ID" value="NZ_CP061498.1"/>
</dbReference>
<dbReference type="InterPro" id="IPR003018">
    <property type="entry name" value="GAF"/>
</dbReference>
<dbReference type="AlphaFoldDB" id="A0A1H2SCQ7"/>
<dbReference type="PANTHER" id="PTHR21021">
    <property type="entry name" value="GAF/PUTATIVE CYTOSKELETAL PROTEIN"/>
    <property type="match status" value="1"/>
</dbReference>
<dbReference type="STRING" id="564137.SAMN04488238_101553"/>
<sequence length="165" mass="17421">MDYPALSARINALTEGETDQIALMATLACEIHHSDGRFDWTGFYRVTAPEVLKIGPYQGGHGCLVIPFSRGVCGAAARSGQVQLVADVDAFPGHIACASSTRSELVLPVRDGAGRLIAVLDIDSDQPDAFTQADATALGDILDKVFRRTGGMHDPSLASRRAAPA</sequence>
<dbReference type="SUPFAM" id="SSF55781">
    <property type="entry name" value="GAF domain-like"/>
    <property type="match status" value="1"/>
</dbReference>
<feature type="domain" description="GAF" evidence="2">
    <location>
        <begin position="55"/>
        <end position="139"/>
    </location>
</feature>
<proteinExistence type="inferred from homology"/>
<dbReference type="InterPro" id="IPR029016">
    <property type="entry name" value="GAF-like_dom_sf"/>
</dbReference>
<dbReference type="EMBL" id="FNOM01000001">
    <property type="protein sequence ID" value="SDW28759.1"/>
    <property type="molecule type" value="Genomic_DNA"/>
</dbReference>
<dbReference type="InterPro" id="IPR051330">
    <property type="entry name" value="Phosphatase_reg/MetRdx"/>
</dbReference>
<protein>
    <submittedName>
        <fullName evidence="3">GAF domain-containing protein</fullName>
    </submittedName>
</protein>
<evidence type="ECO:0000256" key="1">
    <source>
        <dbReference type="ARBA" id="ARBA00038454"/>
    </source>
</evidence>
<dbReference type="Pfam" id="PF13185">
    <property type="entry name" value="GAF_2"/>
    <property type="match status" value="1"/>
</dbReference>
<reference evidence="3 4" key="1">
    <citation type="submission" date="2016-10" db="EMBL/GenBank/DDBJ databases">
        <authorList>
            <person name="de Groot N.N."/>
        </authorList>
    </citation>
    <scope>NUCLEOTIDE SEQUENCE [LARGE SCALE GENOMIC DNA]</scope>
    <source>
        <strain evidence="3 4">CGMCC 1.8894</strain>
    </source>
</reference>
<dbReference type="GO" id="GO:0033745">
    <property type="term" value="F:L-methionine-(R)-S-oxide reductase activity"/>
    <property type="evidence" value="ECO:0007669"/>
    <property type="project" value="TreeGrafter"/>
</dbReference>
<dbReference type="Gene3D" id="3.30.450.40">
    <property type="match status" value="1"/>
</dbReference>